<proteinExistence type="predicted"/>
<sequence>MSTIVSSPQFGLAQRGELLMSKRVNLKRKGSGGNAALVGPLKPHTTRFGELNVTGADSMCRLDFHHPAIRINNILTANPQKQYVLYNPITRLSRLHNDLTAVADAGADIDVFEYRPTAFKRRNDVLFRQLVDTGQGGMCGRRYTDLFVDRSKVYRSRADE</sequence>
<accession>A0A4C1VMD2</accession>
<evidence type="ECO:0000313" key="1">
    <source>
        <dbReference type="EMBL" id="GBP40256.1"/>
    </source>
</evidence>
<comment type="caution">
    <text evidence="1">The sequence shown here is derived from an EMBL/GenBank/DDBJ whole genome shotgun (WGS) entry which is preliminary data.</text>
</comment>
<keyword evidence="2" id="KW-1185">Reference proteome</keyword>
<dbReference type="AlphaFoldDB" id="A0A4C1VMD2"/>
<protein>
    <submittedName>
        <fullName evidence="1">Uncharacterized protein</fullName>
    </submittedName>
</protein>
<evidence type="ECO:0000313" key="2">
    <source>
        <dbReference type="Proteomes" id="UP000299102"/>
    </source>
</evidence>
<dbReference type="EMBL" id="BGZK01000379">
    <property type="protein sequence ID" value="GBP40256.1"/>
    <property type="molecule type" value="Genomic_DNA"/>
</dbReference>
<organism evidence="1 2">
    <name type="scientific">Eumeta variegata</name>
    <name type="common">Bagworm moth</name>
    <name type="synonym">Eumeta japonica</name>
    <dbReference type="NCBI Taxonomy" id="151549"/>
    <lineage>
        <taxon>Eukaryota</taxon>
        <taxon>Metazoa</taxon>
        <taxon>Ecdysozoa</taxon>
        <taxon>Arthropoda</taxon>
        <taxon>Hexapoda</taxon>
        <taxon>Insecta</taxon>
        <taxon>Pterygota</taxon>
        <taxon>Neoptera</taxon>
        <taxon>Endopterygota</taxon>
        <taxon>Lepidoptera</taxon>
        <taxon>Glossata</taxon>
        <taxon>Ditrysia</taxon>
        <taxon>Tineoidea</taxon>
        <taxon>Psychidae</taxon>
        <taxon>Oiketicinae</taxon>
        <taxon>Eumeta</taxon>
    </lineage>
</organism>
<dbReference type="Proteomes" id="UP000299102">
    <property type="component" value="Unassembled WGS sequence"/>
</dbReference>
<gene>
    <name evidence="1" type="ORF">EVAR_83946_1</name>
</gene>
<name>A0A4C1VMD2_EUMVA</name>
<reference evidence="1 2" key="1">
    <citation type="journal article" date="2019" name="Commun. Biol.">
        <title>The bagworm genome reveals a unique fibroin gene that provides high tensile strength.</title>
        <authorList>
            <person name="Kono N."/>
            <person name="Nakamura H."/>
            <person name="Ohtoshi R."/>
            <person name="Tomita M."/>
            <person name="Numata K."/>
            <person name="Arakawa K."/>
        </authorList>
    </citation>
    <scope>NUCLEOTIDE SEQUENCE [LARGE SCALE GENOMIC DNA]</scope>
</reference>